<accession>A0A2M6W7H8</accession>
<evidence type="ECO:0000259" key="1">
    <source>
        <dbReference type="PROSITE" id="PS50164"/>
    </source>
</evidence>
<organism evidence="2 3">
    <name type="scientific">Candidatus Magasanikbacteria bacterium CG10_big_fil_rev_8_21_14_0_10_36_32</name>
    <dbReference type="NCBI Taxonomy" id="1974646"/>
    <lineage>
        <taxon>Bacteria</taxon>
        <taxon>Candidatus Magasanikiibacteriota</taxon>
    </lineage>
</organism>
<comment type="caution">
    <text evidence="2">The sequence shown here is derived from an EMBL/GenBank/DDBJ whole genome shotgun (WGS) entry which is preliminary data.</text>
</comment>
<dbReference type="EMBL" id="PFBV01000002">
    <property type="protein sequence ID" value="PIT88734.1"/>
    <property type="molecule type" value="Genomic_DNA"/>
</dbReference>
<dbReference type="Pfam" id="PF01541">
    <property type="entry name" value="GIY-YIG"/>
    <property type="match status" value="1"/>
</dbReference>
<sequence>MICSVFDFSIYFCYYYPRIGEVASELLPAGRQGSKAVIKFMYCVYFLQSLKDKGLYIGKTNNIKRRLSEHNAGKVQSTKSRKPFILLGLEKYQTEKECLAAELEWKKGYKREQLKVRYSL</sequence>
<evidence type="ECO:0000313" key="3">
    <source>
        <dbReference type="Proteomes" id="UP000231426"/>
    </source>
</evidence>
<dbReference type="PROSITE" id="PS50164">
    <property type="entry name" value="GIY_YIG"/>
    <property type="match status" value="1"/>
</dbReference>
<evidence type="ECO:0000313" key="2">
    <source>
        <dbReference type="EMBL" id="PIT88734.1"/>
    </source>
</evidence>
<gene>
    <name evidence="2" type="ORF">COU29_00585</name>
</gene>
<dbReference type="InterPro" id="IPR000305">
    <property type="entry name" value="GIY-YIG_endonuc"/>
</dbReference>
<reference evidence="3" key="1">
    <citation type="submission" date="2017-09" db="EMBL/GenBank/DDBJ databases">
        <title>Depth-based differentiation of microbial function through sediment-hosted aquifers and enrichment of novel symbionts in the deep terrestrial subsurface.</title>
        <authorList>
            <person name="Probst A.J."/>
            <person name="Ladd B."/>
            <person name="Jarett J.K."/>
            <person name="Geller-Mcgrath D.E."/>
            <person name="Sieber C.M.K."/>
            <person name="Emerson J.B."/>
            <person name="Anantharaman K."/>
            <person name="Thomas B.C."/>
            <person name="Malmstrom R."/>
            <person name="Stieglmeier M."/>
            <person name="Klingl A."/>
            <person name="Woyke T."/>
            <person name="Ryan C.M."/>
            <person name="Banfield J.F."/>
        </authorList>
    </citation>
    <scope>NUCLEOTIDE SEQUENCE [LARGE SCALE GENOMIC DNA]</scope>
</reference>
<dbReference type="InterPro" id="IPR035901">
    <property type="entry name" value="GIY-YIG_endonuc_sf"/>
</dbReference>
<dbReference type="Proteomes" id="UP000231426">
    <property type="component" value="Unassembled WGS sequence"/>
</dbReference>
<name>A0A2M6W7H8_9BACT</name>
<proteinExistence type="predicted"/>
<dbReference type="SUPFAM" id="SSF82771">
    <property type="entry name" value="GIY-YIG endonuclease"/>
    <property type="match status" value="1"/>
</dbReference>
<protein>
    <recommendedName>
        <fullName evidence="1">GIY-YIG domain-containing protein</fullName>
    </recommendedName>
</protein>
<feature type="domain" description="GIY-YIG" evidence="1">
    <location>
        <begin position="40"/>
        <end position="115"/>
    </location>
</feature>
<dbReference type="AlphaFoldDB" id="A0A2M6W7H8"/>
<dbReference type="Gene3D" id="3.40.1440.10">
    <property type="entry name" value="GIY-YIG endonuclease"/>
    <property type="match status" value="1"/>
</dbReference>